<gene>
    <name evidence="2" type="ORF">EAUS1353_LOCUS334</name>
</gene>
<name>A0A7S1TJJ3_9RHOD</name>
<keyword evidence="1" id="KW-0732">Signal</keyword>
<protein>
    <submittedName>
        <fullName evidence="2">Uncharacterized protein</fullName>
    </submittedName>
</protein>
<accession>A0A7S1TJJ3</accession>
<proteinExistence type="predicted"/>
<evidence type="ECO:0000256" key="1">
    <source>
        <dbReference type="SAM" id="SignalP"/>
    </source>
</evidence>
<dbReference type="EMBL" id="HBGI01000544">
    <property type="protein sequence ID" value="CAD9238605.1"/>
    <property type="molecule type" value="Transcribed_RNA"/>
</dbReference>
<feature type="signal peptide" evidence="1">
    <location>
        <begin position="1"/>
        <end position="19"/>
    </location>
</feature>
<feature type="chain" id="PRO_5031001461" evidence="1">
    <location>
        <begin position="20"/>
        <end position="339"/>
    </location>
</feature>
<organism evidence="2">
    <name type="scientific">Erythrolobus australicus</name>
    <dbReference type="NCBI Taxonomy" id="1077150"/>
    <lineage>
        <taxon>Eukaryota</taxon>
        <taxon>Rhodophyta</taxon>
        <taxon>Bangiophyceae</taxon>
        <taxon>Porphyridiales</taxon>
        <taxon>Porphyridiaceae</taxon>
        <taxon>Erythrolobus</taxon>
    </lineage>
</organism>
<sequence length="339" mass="36698">MKGVLVAAILAGAFCAANAAPLLRSNHVRPVIGPVDPDGSCVNNATHCTCIASNYRTLIEVAGSSPKMCSLNPDEFEGHKCACPGNALCEREEFSCNKLKAVGEFGANGQVRCDEVIDGRCIKAFNPDVCSSFVNVFVDGTLAGCVANVPVTTNVDDAYGYGSARANNIENVEYDRINLRLVETTANEDVHLCVIYGNWQVGELVNPYDPTLSRKEKSRITADFPLHLEIKDDPNDFYAGDGTTELLTSHQHYAYKSDGFCIGPLLSDGGGFRAEFYDLDNMLGINVQTYNNQTGSIENLARWSFADHRSAGELREDGRANGDESVVVDFQPTCQCGLV</sequence>
<evidence type="ECO:0000313" key="2">
    <source>
        <dbReference type="EMBL" id="CAD9238605.1"/>
    </source>
</evidence>
<reference evidence="2" key="1">
    <citation type="submission" date="2021-01" db="EMBL/GenBank/DDBJ databases">
        <authorList>
            <person name="Corre E."/>
            <person name="Pelletier E."/>
            <person name="Niang G."/>
            <person name="Scheremetjew M."/>
            <person name="Finn R."/>
            <person name="Kale V."/>
            <person name="Holt S."/>
            <person name="Cochrane G."/>
            <person name="Meng A."/>
            <person name="Brown T."/>
            <person name="Cohen L."/>
        </authorList>
    </citation>
    <scope>NUCLEOTIDE SEQUENCE</scope>
    <source>
        <strain evidence="2">CCMP3124</strain>
    </source>
</reference>
<dbReference type="AlphaFoldDB" id="A0A7S1TJJ3"/>